<dbReference type="HAMAP" id="MF_00131">
    <property type="entry name" value="Trp_synth_alpha"/>
    <property type="match status" value="1"/>
</dbReference>
<keyword evidence="6 9" id="KW-0057">Aromatic amino acid biosynthesis</keyword>
<sequence>MKLSTTNKTMFIPFIVAGDPYPDVTVELALALQQAGASILELGVPYSDPLADGPIIQRAAQRALKHEMTLKKAIELVSLMRKKGLKIPIILFTYYNPVLQLGEEYFFALARKNNVDGVLIPDLPFEESGHIRQLSEQSGLSFISLVAPTSRNRIKKIASEAQGFLYCVSSLGVTGIRDTLPNELYEFLAEVKAHSRVPVAVGFGISRSEQIQTLKDHCDGVVIGSALVQKIEQLADCLKQEETRKDALIEFQQYAQSLVEPLQCNEMR</sequence>
<gene>
    <name evidence="9" type="primary">trpA</name>
    <name evidence="11" type="ORF">HNQ85_000442</name>
</gene>
<dbReference type="EC" id="4.2.1.20" evidence="9"/>
<keyword evidence="7 9" id="KW-0456">Lyase</keyword>
<keyword evidence="12" id="KW-1185">Reference proteome</keyword>
<accession>A0A7V9YXC8</accession>
<evidence type="ECO:0000313" key="11">
    <source>
        <dbReference type="EMBL" id="MBA2870184.1"/>
    </source>
</evidence>
<reference evidence="11 12" key="1">
    <citation type="submission" date="2020-07" db="EMBL/GenBank/DDBJ databases">
        <title>Genomic Encyclopedia of Type Strains, Phase IV (KMG-IV): sequencing the most valuable type-strain genomes for metagenomic binning, comparative biology and taxonomic classification.</title>
        <authorList>
            <person name="Goeker M."/>
        </authorList>
    </citation>
    <scope>NUCLEOTIDE SEQUENCE [LARGE SCALE GENOMIC DNA]</scope>
    <source>
        <strain evidence="11 12">DSM 25220</strain>
    </source>
</reference>
<organism evidence="11 12">
    <name type="scientific">[Anoxybacillus] calidus</name>
    <dbReference type="NCBI Taxonomy" id="575178"/>
    <lineage>
        <taxon>Bacteria</taxon>
        <taxon>Bacillati</taxon>
        <taxon>Bacillota</taxon>
        <taxon>Bacilli</taxon>
        <taxon>Bacillales</taxon>
        <taxon>Anoxybacillaceae</taxon>
        <taxon>Paranoxybacillus</taxon>
    </lineage>
</organism>
<dbReference type="UniPathway" id="UPA00035">
    <property type="reaction ID" value="UER00044"/>
</dbReference>
<evidence type="ECO:0000256" key="5">
    <source>
        <dbReference type="ARBA" id="ARBA00022822"/>
    </source>
</evidence>
<dbReference type="InterPro" id="IPR011060">
    <property type="entry name" value="RibuloseP-bd_barrel"/>
</dbReference>
<evidence type="ECO:0000256" key="2">
    <source>
        <dbReference type="ARBA" id="ARBA00004733"/>
    </source>
</evidence>
<dbReference type="SUPFAM" id="SSF51366">
    <property type="entry name" value="Ribulose-phoshate binding barrel"/>
    <property type="match status" value="1"/>
</dbReference>
<dbReference type="NCBIfam" id="TIGR00262">
    <property type="entry name" value="trpA"/>
    <property type="match status" value="1"/>
</dbReference>
<comment type="caution">
    <text evidence="11">The sequence shown here is derived from an EMBL/GenBank/DDBJ whole genome shotgun (WGS) entry which is preliminary data.</text>
</comment>
<evidence type="ECO:0000256" key="9">
    <source>
        <dbReference type="HAMAP-Rule" id="MF_00131"/>
    </source>
</evidence>
<keyword evidence="4 9" id="KW-0028">Amino-acid biosynthesis</keyword>
<evidence type="ECO:0000256" key="3">
    <source>
        <dbReference type="ARBA" id="ARBA00011270"/>
    </source>
</evidence>
<dbReference type="PANTHER" id="PTHR43406:SF1">
    <property type="entry name" value="TRYPTOPHAN SYNTHASE ALPHA CHAIN, CHLOROPLASTIC"/>
    <property type="match status" value="1"/>
</dbReference>
<evidence type="ECO:0000313" key="12">
    <source>
        <dbReference type="Proteomes" id="UP000580891"/>
    </source>
</evidence>
<comment type="similarity">
    <text evidence="9 10">Belongs to the TrpA family.</text>
</comment>
<dbReference type="GO" id="GO:0005829">
    <property type="term" value="C:cytosol"/>
    <property type="evidence" value="ECO:0007669"/>
    <property type="project" value="TreeGrafter"/>
</dbReference>
<comment type="pathway">
    <text evidence="2 9">Amino-acid biosynthesis; L-tryptophan biosynthesis; L-tryptophan from chorismate: step 5/5.</text>
</comment>
<feature type="active site" description="Proton acceptor" evidence="9">
    <location>
        <position position="41"/>
    </location>
</feature>
<evidence type="ECO:0000256" key="4">
    <source>
        <dbReference type="ARBA" id="ARBA00022605"/>
    </source>
</evidence>
<protein>
    <recommendedName>
        <fullName evidence="9">Tryptophan synthase alpha chain</fullName>
        <ecNumber evidence="9">4.2.1.20</ecNumber>
    </recommendedName>
</protein>
<dbReference type="Gene3D" id="3.20.20.70">
    <property type="entry name" value="Aldolase class I"/>
    <property type="match status" value="1"/>
</dbReference>
<dbReference type="InterPro" id="IPR002028">
    <property type="entry name" value="Trp_synthase_suA"/>
</dbReference>
<dbReference type="GO" id="GO:0004834">
    <property type="term" value="F:tryptophan synthase activity"/>
    <property type="evidence" value="ECO:0007669"/>
    <property type="project" value="UniProtKB-UniRule"/>
</dbReference>
<keyword evidence="5 9" id="KW-0822">Tryptophan biosynthesis</keyword>
<dbReference type="CDD" id="cd04724">
    <property type="entry name" value="Tryptophan_synthase_alpha"/>
    <property type="match status" value="1"/>
</dbReference>
<dbReference type="PROSITE" id="PS00167">
    <property type="entry name" value="TRP_SYNTHASE_ALPHA"/>
    <property type="match status" value="1"/>
</dbReference>
<evidence type="ECO:0000256" key="7">
    <source>
        <dbReference type="ARBA" id="ARBA00023239"/>
    </source>
</evidence>
<comment type="function">
    <text evidence="1 9">The alpha subunit is responsible for the aldol cleavage of indoleglycerol phosphate to indole and glyceraldehyde 3-phosphate.</text>
</comment>
<evidence type="ECO:0000256" key="6">
    <source>
        <dbReference type="ARBA" id="ARBA00023141"/>
    </source>
</evidence>
<comment type="subunit">
    <text evidence="3 9">Tetramer of two alpha and two beta chains.</text>
</comment>
<dbReference type="Pfam" id="PF00290">
    <property type="entry name" value="Trp_syntA"/>
    <property type="match status" value="1"/>
</dbReference>
<proteinExistence type="inferred from homology"/>
<dbReference type="FunFam" id="3.20.20.70:FF:000037">
    <property type="entry name" value="Tryptophan synthase alpha chain"/>
    <property type="match status" value="1"/>
</dbReference>
<dbReference type="InterPro" id="IPR013785">
    <property type="entry name" value="Aldolase_TIM"/>
</dbReference>
<dbReference type="PANTHER" id="PTHR43406">
    <property type="entry name" value="TRYPTOPHAN SYNTHASE, ALPHA CHAIN"/>
    <property type="match status" value="1"/>
</dbReference>
<name>A0A7V9YXC8_9BACL</name>
<comment type="catalytic activity">
    <reaction evidence="8 9">
        <text>(1S,2R)-1-C-(indol-3-yl)glycerol 3-phosphate + L-serine = D-glyceraldehyde 3-phosphate + L-tryptophan + H2O</text>
        <dbReference type="Rhea" id="RHEA:10532"/>
        <dbReference type="ChEBI" id="CHEBI:15377"/>
        <dbReference type="ChEBI" id="CHEBI:33384"/>
        <dbReference type="ChEBI" id="CHEBI:57912"/>
        <dbReference type="ChEBI" id="CHEBI:58866"/>
        <dbReference type="ChEBI" id="CHEBI:59776"/>
        <dbReference type="EC" id="4.2.1.20"/>
    </reaction>
</comment>
<dbReference type="InterPro" id="IPR018204">
    <property type="entry name" value="Trp_synthase_alpha_AS"/>
</dbReference>
<evidence type="ECO:0000256" key="1">
    <source>
        <dbReference type="ARBA" id="ARBA00003365"/>
    </source>
</evidence>
<evidence type="ECO:0000256" key="8">
    <source>
        <dbReference type="ARBA" id="ARBA00049047"/>
    </source>
</evidence>
<feature type="active site" description="Proton acceptor" evidence="9">
    <location>
        <position position="52"/>
    </location>
</feature>
<dbReference type="EMBL" id="JACDUU010000001">
    <property type="protein sequence ID" value="MBA2870184.1"/>
    <property type="molecule type" value="Genomic_DNA"/>
</dbReference>
<dbReference type="AlphaFoldDB" id="A0A7V9YXC8"/>
<evidence type="ECO:0000256" key="10">
    <source>
        <dbReference type="RuleBase" id="RU003662"/>
    </source>
</evidence>
<dbReference type="Proteomes" id="UP000580891">
    <property type="component" value="Unassembled WGS sequence"/>
</dbReference>